<evidence type="ECO:0000313" key="2">
    <source>
        <dbReference type="Proteomes" id="UP000447434"/>
    </source>
</evidence>
<protein>
    <submittedName>
        <fullName evidence="1">Uncharacterized protein</fullName>
    </submittedName>
</protein>
<keyword evidence="2" id="KW-1185">Reference proteome</keyword>
<dbReference type="PANTHER" id="PTHR31008:SF15">
    <property type="entry name" value="GPI-ANCHORED ADHESIN-LIKE PROTEIN"/>
    <property type="match status" value="1"/>
</dbReference>
<organism evidence="1 2">
    <name type="scientific">Lupinus albus</name>
    <name type="common">White lupine</name>
    <name type="synonym">Lupinus termis</name>
    <dbReference type="NCBI Taxonomy" id="3870"/>
    <lineage>
        <taxon>Eukaryota</taxon>
        <taxon>Viridiplantae</taxon>
        <taxon>Streptophyta</taxon>
        <taxon>Embryophyta</taxon>
        <taxon>Tracheophyta</taxon>
        <taxon>Spermatophyta</taxon>
        <taxon>Magnoliopsida</taxon>
        <taxon>eudicotyledons</taxon>
        <taxon>Gunneridae</taxon>
        <taxon>Pentapetalae</taxon>
        <taxon>rosids</taxon>
        <taxon>fabids</taxon>
        <taxon>Fabales</taxon>
        <taxon>Fabaceae</taxon>
        <taxon>Papilionoideae</taxon>
        <taxon>50 kb inversion clade</taxon>
        <taxon>genistoids sensu lato</taxon>
        <taxon>core genistoids</taxon>
        <taxon>Genisteae</taxon>
        <taxon>Lupinus</taxon>
    </lineage>
</organism>
<dbReference type="OrthoDB" id="1431506at2759"/>
<gene>
    <name evidence="1" type="ORF">Lalb_Chr18g0044931</name>
</gene>
<proteinExistence type="predicted"/>
<reference evidence="2" key="1">
    <citation type="journal article" date="2020" name="Nat. Commun.">
        <title>Genome sequence of the cluster root forming white lupin.</title>
        <authorList>
            <person name="Hufnagel B."/>
            <person name="Marques A."/>
            <person name="Soriano A."/>
            <person name="Marques L."/>
            <person name="Divol F."/>
            <person name="Doumas P."/>
            <person name="Sallet E."/>
            <person name="Mancinotti D."/>
            <person name="Carrere S."/>
            <person name="Marande W."/>
            <person name="Arribat S."/>
            <person name="Keller J."/>
            <person name="Huneau C."/>
            <person name="Blein T."/>
            <person name="Aime D."/>
            <person name="Laguerre M."/>
            <person name="Taylor J."/>
            <person name="Schubert V."/>
            <person name="Nelson M."/>
            <person name="Geu-Flores F."/>
            <person name="Crespi M."/>
            <person name="Gallardo-Guerrero K."/>
            <person name="Delaux P.-M."/>
            <person name="Salse J."/>
            <person name="Berges H."/>
            <person name="Guyot R."/>
            <person name="Gouzy J."/>
            <person name="Peret B."/>
        </authorList>
    </citation>
    <scope>NUCLEOTIDE SEQUENCE [LARGE SCALE GENOMIC DNA]</scope>
    <source>
        <strain evidence="2">cv. Amiga</strain>
    </source>
</reference>
<dbReference type="EMBL" id="WOCE01000018">
    <property type="protein sequence ID" value="KAE9593614.1"/>
    <property type="molecule type" value="Genomic_DNA"/>
</dbReference>
<dbReference type="PANTHER" id="PTHR31008">
    <property type="entry name" value="COP1-INTERACTING PROTEIN-RELATED"/>
    <property type="match status" value="1"/>
</dbReference>
<evidence type="ECO:0000313" key="1">
    <source>
        <dbReference type="EMBL" id="KAE9593614.1"/>
    </source>
</evidence>
<dbReference type="Proteomes" id="UP000447434">
    <property type="component" value="Chromosome 18"/>
</dbReference>
<name>A0A6A4P0B5_LUPAL</name>
<dbReference type="AlphaFoldDB" id="A0A6A4P0B5"/>
<accession>A0A6A4P0B5</accession>
<sequence>MKRVDDGAMKNHGVVHSSQSLSIHVNNDYIFSNKFHVNDEEEGSEFLIMNYPKSQPLNHEQVLESYHNKGNNDDLKMKVDELEKLFADHKLRINASVRRIDAISFVNSNDYYYDYYGDDSRGKYYDKYMKKRDAKLREEWSMKREEKEARMKAMQDSFDHNFSSLKSFVKKEQDSMDSLHLQNEDVGDVSELLEEKIYGEDSIVSESTFGDCDARQSKKNLPNKQVCDLRKENTKPSFGMSKTNRYRLRNYARSKSTLEGMKGINEANPKRTHSLQKSTSANPAELYDLAPLKFDTEKTNLNHYDRSPRSFLENGYSLGLGVGGSAIRMEASIASSTKESENFDELVLEVEDSMDIAKEEQEEIETFAIEDHAYTNNGMLRLNQESEKSLNSVYEIGDSTIALSQVEHALIMHDSLVECPVSRNSHSLINGETDATDRMRKKSGSAQKKVVVVNSSISQPCKDVAKGFKRLLKFGRKSRESESSVDRISTSMLEGVNKTEDCRDLANRSSSEDLRKSRMRFSHCHPSYNSFNESEVLNEQVQSLRSSIPAPPANFKLRDDHILGSSLKAPRSCFSLSSFRSKTSSDMKTCLASNMDHFQ</sequence>
<comment type="caution">
    <text evidence="1">The sequence shown here is derived from an EMBL/GenBank/DDBJ whole genome shotgun (WGS) entry which is preliminary data.</text>
</comment>